<organism evidence="2 3">
    <name type="scientific">Fusarium fujikuroi</name>
    <name type="common">Bakanae and foot rot disease fungus</name>
    <name type="synonym">Gibberella fujikuroi</name>
    <dbReference type="NCBI Taxonomy" id="5127"/>
    <lineage>
        <taxon>Eukaryota</taxon>
        <taxon>Fungi</taxon>
        <taxon>Dikarya</taxon>
        <taxon>Ascomycota</taxon>
        <taxon>Pezizomycotina</taxon>
        <taxon>Sordariomycetes</taxon>
        <taxon>Hypocreomycetidae</taxon>
        <taxon>Hypocreales</taxon>
        <taxon>Nectriaceae</taxon>
        <taxon>Fusarium</taxon>
        <taxon>Fusarium fujikuroi species complex</taxon>
    </lineage>
</organism>
<dbReference type="AlphaFoldDB" id="A0A9Q9UBX6"/>
<reference evidence="2" key="1">
    <citation type="submission" date="2019-05" db="EMBL/GenBank/DDBJ databases">
        <authorList>
            <person name="Piombo E."/>
        </authorList>
    </citation>
    <scope>NUCLEOTIDE SEQUENCE</scope>
    <source>
        <strain evidence="2">C2S</strain>
    </source>
</reference>
<dbReference type="InterPro" id="IPR008701">
    <property type="entry name" value="NPP1"/>
</dbReference>
<dbReference type="Proteomes" id="UP000760494">
    <property type="component" value="Unassembled WGS sequence"/>
</dbReference>
<proteinExistence type="predicted"/>
<accession>A0A9Q9UBX6</accession>
<evidence type="ECO:0000313" key="2">
    <source>
        <dbReference type="EMBL" id="VTT72507.1"/>
    </source>
</evidence>
<dbReference type="EMBL" id="CABFJX010000346">
    <property type="protein sequence ID" value="VTT72507.1"/>
    <property type="molecule type" value="Genomic_DNA"/>
</dbReference>
<gene>
    <name evidence="2" type="ORF">C2S_8592</name>
</gene>
<protein>
    <submittedName>
        <fullName evidence="2">Uncharacterized protein</fullName>
    </submittedName>
</protein>
<name>A0A9Q9UBX6_FUSFU</name>
<sequence>MASSQRAAGINPGLTMQTSTQGSAAIMVGGHTCSVHGKYHHRDNPLLQDGHPLIVYYKRPMTTDGLRFAKYKDVKNVKNRYWKWVIVDLVGWDRFPTPKFRHKLLKYNYGKARFHLADKHFSKGLHKAAGKHVPEFNPKKDGREEYDHNREKINIKKGKKDEDKLKDNEVKSVQGEQKEEEKGEENE</sequence>
<comment type="caution">
    <text evidence="2">The sequence shown here is derived from an EMBL/GenBank/DDBJ whole genome shotgun (WGS) entry which is preliminary data.</text>
</comment>
<feature type="compositionally biased region" description="Basic and acidic residues" evidence="1">
    <location>
        <begin position="132"/>
        <end position="181"/>
    </location>
</feature>
<evidence type="ECO:0000256" key="1">
    <source>
        <dbReference type="SAM" id="MobiDB-lite"/>
    </source>
</evidence>
<evidence type="ECO:0000313" key="3">
    <source>
        <dbReference type="Proteomes" id="UP000760494"/>
    </source>
</evidence>
<dbReference type="Pfam" id="PF05630">
    <property type="entry name" value="NPP1"/>
    <property type="match status" value="1"/>
</dbReference>
<feature type="region of interest" description="Disordered" evidence="1">
    <location>
        <begin position="127"/>
        <end position="187"/>
    </location>
</feature>